<protein>
    <submittedName>
        <fullName evidence="1">Uncharacterized protein</fullName>
    </submittedName>
</protein>
<proteinExistence type="predicted"/>
<name>A0A0K2UZZ0_LEPSM</name>
<feature type="non-terminal residue" evidence="1">
    <location>
        <position position="48"/>
    </location>
</feature>
<dbReference type="AlphaFoldDB" id="A0A0K2UZZ0"/>
<evidence type="ECO:0000313" key="1">
    <source>
        <dbReference type="EMBL" id="CDW43650.1"/>
    </source>
</evidence>
<feature type="non-terminal residue" evidence="1">
    <location>
        <position position="1"/>
    </location>
</feature>
<reference evidence="1" key="1">
    <citation type="submission" date="2014-05" db="EMBL/GenBank/DDBJ databases">
        <authorList>
            <person name="Chronopoulou M."/>
        </authorList>
    </citation>
    <scope>NUCLEOTIDE SEQUENCE</scope>
    <source>
        <tissue evidence="1">Whole organism</tissue>
    </source>
</reference>
<sequence length="48" mass="5677">LYPSNFIKHEGRVVVVVRRVKDGQYKYTIESLATVRVWREQSTVNQIL</sequence>
<accession>A0A0K2UZZ0</accession>
<dbReference type="EMBL" id="HACA01026289">
    <property type="protein sequence ID" value="CDW43650.1"/>
    <property type="molecule type" value="Transcribed_RNA"/>
</dbReference>
<organism evidence="1">
    <name type="scientific">Lepeophtheirus salmonis</name>
    <name type="common">Salmon louse</name>
    <name type="synonym">Caligus salmonis</name>
    <dbReference type="NCBI Taxonomy" id="72036"/>
    <lineage>
        <taxon>Eukaryota</taxon>
        <taxon>Metazoa</taxon>
        <taxon>Ecdysozoa</taxon>
        <taxon>Arthropoda</taxon>
        <taxon>Crustacea</taxon>
        <taxon>Multicrustacea</taxon>
        <taxon>Hexanauplia</taxon>
        <taxon>Copepoda</taxon>
        <taxon>Siphonostomatoida</taxon>
        <taxon>Caligidae</taxon>
        <taxon>Lepeophtheirus</taxon>
    </lineage>
</organism>